<proteinExistence type="predicted"/>
<evidence type="ECO:0000256" key="1">
    <source>
        <dbReference type="SAM" id="MobiDB-lite"/>
    </source>
</evidence>
<evidence type="ECO:0000313" key="3">
    <source>
        <dbReference type="Proteomes" id="UP000015453"/>
    </source>
</evidence>
<keyword evidence="3" id="KW-1185">Reference proteome</keyword>
<dbReference type="AlphaFoldDB" id="S8CAG0"/>
<feature type="region of interest" description="Disordered" evidence="1">
    <location>
        <begin position="1"/>
        <end position="38"/>
    </location>
</feature>
<reference evidence="2 3" key="1">
    <citation type="journal article" date="2013" name="BMC Genomics">
        <title>The miniature genome of a carnivorous plant Genlisea aurea contains a low number of genes and short non-coding sequences.</title>
        <authorList>
            <person name="Leushkin E.V."/>
            <person name="Sutormin R.A."/>
            <person name="Nabieva E.R."/>
            <person name="Penin A.A."/>
            <person name="Kondrashov A.S."/>
            <person name="Logacheva M.D."/>
        </authorList>
    </citation>
    <scope>NUCLEOTIDE SEQUENCE [LARGE SCALE GENOMIC DNA]</scope>
</reference>
<feature type="compositionally biased region" description="Polar residues" evidence="1">
    <location>
        <begin position="1"/>
        <end position="16"/>
    </location>
</feature>
<feature type="compositionally biased region" description="Polar residues" evidence="1">
    <location>
        <begin position="25"/>
        <end position="37"/>
    </location>
</feature>
<dbReference type="Proteomes" id="UP000015453">
    <property type="component" value="Unassembled WGS sequence"/>
</dbReference>
<gene>
    <name evidence="2" type="ORF">M569_10900</name>
</gene>
<name>S8CAG0_9LAMI</name>
<organism evidence="2 3">
    <name type="scientific">Genlisea aurea</name>
    <dbReference type="NCBI Taxonomy" id="192259"/>
    <lineage>
        <taxon>Eukaryota</taxon>
        <taxon>Viridiplantae</taxon>
        <taxon>Streptophyta</taxon>
        <taxon>Embryophyta</taxon>
        <taxon>Tracheophyta</taxon>
        <taxon>Spermatophyta</taxon>
        <taxon>Magnoliopsida</taxon>
        <taxon>eudicotyledons</taxon>
        <taxon>Gunneridae</taxon>
        <taxon>Pentapetalae</taxon>
        <taxon>asterids</taxon>
        <taxon>lamiids</taxon>
        <taxon>Lamiales</taxon>
        <taxon>Lentibulariaceae</taxon>
        <taxon>Genlisea</taxon>
    </lineage>
</organism>
<protein>
    <submittedName>
        <fullName evidence="2">Uncharacterized protein</fullName>
    </submittedName>
</protein>
<accession>S8CAG0</accession>
<evidence type="ECO:0000313" key="2">
    <source>
        <dbReference type="EMBL" id="EPS63884.1"/>
    </source>
</evidence>
<dbReference type="EMBL" id="AUSU01005180">
    <property type="protein sequence ID" value="EPS63884.1"/>
    <property type="molecule type" value="Genomic_DNA"/>
</dbReference>
<comment type="caution">
    <text evidence="2">The sequence shown here is derived from an EMBL/GenBank/DDBJ whole genome shotgun (WGS) entry which is preliminary data.</text>
</comment>
<sequence>MASSTPVAEQNGSSFDSDAACLTSPDETPSSIPSPFSTAEEDEEQLQYRIQFGSLKTCLKWTLIRFLFLYEEANVPKTSEYAYFKKLKNKVVRGPARSLSCSVSEEIKIGVKTKFGMEYFIKVSRGGTNGASTAESCPHMKVNLDARTASSLRLLGMTSGLYL</sequence>